<keyword evidence="3" id="KW-1185">Reference proteome</keyword>
<protein>
    <submittedName>
        <fullName evidence="2">Uncharacterized protein</fullName>
    </submittedName>
</protein>
<accession>A0A2C8ZVG0</accession>
<reference evidence="2 3" key="1">
    <citation type="submission" date="2017-09" db="EMBL/GenBank/DDBJ databases">
        <authorList>
            <person name="Ehlers B."/>
            <person name="Leendertz F.H."/>
        </authorList>
    </citation>
    <scope>NUCLEOTIDE SEQUENCE [LARGE SCALE GENOMIC DNA]</scope>
    <source>
        <strain evidence="2 3">CGMCC 1.05381</strain>
    </source>
</reference>
<feature type="region of interest" description="Disordered" evidence="1">
    <location>
        <begin position="153"/>
        <end position="199"/>
    </location>
</feature>
<name>A0A2C8ZVG0_9MICO</name>
<dbReference type="Proteomes" id="UP000219440">
    <property type="component" value="Unassembled WGS sequence"/>
</dbReference>
<dbReference type="EMBL" id="OCST01000004">
    <property type="protein sequence ID" value="SOE69677.1"/>
    <property type="molecule type" value="Genomic_DNA"/>
</dbReference>
<organism evidence="2 3">
    <name type="scientific">Salinibacterium xinjiangense</name>
    <dbReference type="NCBI Taxonomy" id="386302"/>
    <lineage>
        <taxon>Bacteria</taxon>
        <taxon>Bacillati</taxon>
        <taxon>Actinomycetota</taxon>
        <taxon>Actinomycetes</taxon>
        <taxon>Micrococcales</taxon>
        <taxon>Microbacteriaceae</taxon>
        <taxon>Salinibacterium</taxon>
    </lineage>
</organism>
<feature type="region of interest" description="Disordered" evidence="1">
    <location>
        <begin position="14"/>
        <end position="39"/>
    </location>
</feature>
<evidence type="ECO:0000313" key="2">
    <source>
        <dbReference type="EMBL" id="SOE69677.1"/>
    </source>
</evidence>
<evidence type="ECO:0000256" key="1">
    <source>
        <dbReference type="SAM" id="MobiDB-lite"/>
    </source>
</evidence>
<feature type="compositionally biased region" description="Polar residues" evidence="1">
    <location>
        <begin position="172"/>
        <end position="183"/>
    </location>
</feature>
<evidence type="ECO:0000313" key="3">
    <source>
        <dbReference type="Proteomes" id="UP000219440"/>
    </source>
</evidence>
<dbReference type="AlphaFoldDB" id="A0A2C8ZVG0"/>
<gene>
    <name evidence="2" type="ORF">SAMN06296378_2030</name>
</gene>
<proteinExistence type="predicted"/>
<sequence length="232" mass="24968">MASKRQLRCFRSLADYPGNRNAAQPQNDPGGGQGDCRAEMPVPGTNALGGVASVAASAGLGCVGLSGPHMCRPQRYSQADFELGDRFQLRPGPSVDDRKNRGVIDPAASRRLPEAQALKFRPEIQRKSACNLRYRIVGRSLWPVRHTLARGQLLRTGHNQSVKDTGRPEASPSETRTSAQTGGCESVGQVASGHRNPQQSRTDCCIQLFRSIIAAQKANGCDASATIRYSIV</sequence>